<sequence>MIQAKTTIYDPALSGNPQSGGGRVYPNGNPNDSLNPPGARNTDSVVPLHSAVPVVHDYHCDGPASGTIGFRWIYGSNIAARNRDPRVQVMQYNEDTYLMRENICVHWEGPFTYLLFGNDGALLIDTGATKQVEWYPLRKTVDAIVARWAKMRGRVHVPLTVVMTSGEDIAQNQGYEQFVGRPDTVLAPKTLEGVKSFYKLEGTWPAGAGAIDLGGRVIEVLATPGTHRDGVSFYDPYCDLLFTGDFLYPGKIQISNDADFVQSLTVLATWKKTHPVKWILGGHVEMQFLPGKAYPRFYTYKPYERVLQMEPGLIDEALQCAKEVVGKRMVLVRPDFHLLNGVSPDQKTTVFPAGVPNITAPRPF</sequence>
<dbReference type="AlphaFoldDB" id="A0A1I6M6A8"/>
<feature type="region of interest" description="Disordered" evidence="1">
    <location>
        <begin position="1"/>
        <end position="43"/>
    </location>
</feature>
<protein>
    <submittedName>
        <fullName evidence="3">Glyoxylase, beta-lactamase superfamily II</fullName>
    </submittedName>
</protein>
<dbReference type="OrthoDB" id="9761531at2"/>
<dbReference type="Pfam" id="PF00753">
    <property type="entry name" value="Lactamase_B"/>
    <property type="match status" value="1"/>
</dbReference>
<evidence type="ECO:0000256" key="1">
    <source>
        <dbReference type="SAM" id="MobiDB-lite"/>
    </source>
</evidence>
<dbReference type="Gene3D" id="3.60.15.10">
    <property type="entry name" value="Ribonuclease Z/Hydroxyacylglutathione hydrolase-like"/>
    <property type="match status" value="1"/>
</dbReference>
<name>A0A1I6M6A8_9BACT</name>
<dbReference type="Proteomes" id="UP000199024">
    <property type="component" value="Unassembled WGS sequence"/>
</dbReference>
<dbReference type="STRING" id="474950.SAMN05421771_1917"/>
<evidence type="ECO:0000313" key="3">
    <source>
        <dbReference type="EMBL" id="SFS11153.1"/>
    </source>
</evidence>
<evidence type="ECO:0000259" key="2">
    <source>
        <dbReference type="SMART" id="SM00849"/>
    </source>
</evidence>
<dbReference type="SUPFAM" id="SSF56281">
    <property type="entry name" value="Metallo-hydrolase/oxidoreductase"/>
    <property type="match status" value="1"/>
</dbReference>
<organism evidence="3 4">
    <name type="scientific">Granulicella pectinivorans</name>
    <dbReference type="NCBI Taxonomy" id="474950"/>
    <lineage>
        <taxon>Bacteria</taxon>
        <taxon>Pseudomonadati</taxon>
        <taxon>Acidobacteriota</taxon>
        <taxon>Terriglobia</taxon>
        <taxon>Terriglobales</taxon>
        <taxon>Acidobacteriaceae</taxon>
        <taxon>Granulicella</taxon>
    </lineage>
</organism>
<feature type="domain" description="Metallo-beta-lactamase" evidence="2">
    <location>
        <begin position="109"/>
        <end position="283"/>
    </location>
</feature>
<dbReference type="InterPro" id="IPR001279">
    <property type="entry name" value="Metallo-B-lactamas"/>
</dbReference>
<dbReference type="EMBL" id="FOZL01000001">
    <property type="protein sequence ID" value="SFS11153.1"/>
    <property type="molecule type" value="Genomic_DNA"/>
</dbReference>
<gene>
    <name evidence="3" type="ORF">SAMN05421771_1917</name>
</gene>
<evidence type="ECO:0000313" key="4">
    <source>
        <dbReference type="Proteomes" id="UP000199024"/>
    </source>
</evidence>
<accession>A0A1I6M6A8</accession>
<dbReference type="InterPro" id="IPR036866">
    <property type="entry name" value="RibonucZ/Hydroxyglut_hydro"/>
</dbReference>
<dbReference type="RefSeq" id="WP_089838761.1">
    <property type="nucleotide sequence ID" value="NZ_FOZL01000001.1"/>
</dbReference>
<reference evidence="3 4" key="1">
    <citation type="submission" date="2016-10" db="EMBL/GenBank/DDBJ databases">
        <authorList>
            <person name="de Groot N.N."/>
        </authorList>
    </citation>
    <scope>NUCLEOTIDE SEQUENCE [LARGE SCALE GENOMIC DNA]</scope>
    <source>
        <strain evidence="3 4">DSM 21001</strain>
    </source>
</reference>
<dbReference type="SMART" id="SM00849">
    <property type="entry name" value="Lactamase_B"/>
    <property type="match status" value="1"/>
</dbReference>
<proteinExistence type="predicted"/>
<keyword evidence="4" id="KW-1185">Reference proteome</keyword>